<keyword evidence="12" id="KW-0832">Ubl conjugation</keyword>
<evidence type="ECO:0000256" key="1">
    <source>
        <dbReference type="ARBA" id="ARBA00001946"/>
    </source>
</evidence>
<dbReference type="Pfam" id="PF14716">
    <property type="entry name" value="HHH_8"/>
    <property type="match status" value="1"/>
</dbReference>
<feature type="domain" description="Helix-hairpin-helix DNA-binding motif class 1" evidence="22">
    <location>
        <begin position="51"/>
        <end position="70"/>
    </location>
</feature>
<keyword evidence="8" id="KW-0808">Transferase</keyword>
<evidence type="ECO:0000256" key="3">
    <source>
        <dbReference type="ARBA" id="ARBA00012417"/>
    </source>
</evidence>
<evidence type="ECO:0000256" key="4">
    <source>
        <dbReference type="ARBA" id="ARBA00012720"/>
    </source>
</evidence>
<dbReference type="InterPro" id="IPR004013">
    <property type="entry name" value="PHP_dom"/>
</dbReference>
<evidence type="ECO:0000256" key="5">
    <source>
        <dbReference type="ARBA" id="ARBA00020020"/>
    </source>
</evidence>
<evidence type="ECO:0000256" key="19">
    <source>
        <dbReference type="ARBA" id="ARBA00044678"/>
    </source>
</evidence>
<comment type="catalytic activity">
    <reaction evidence="19">
        <text>a 5'-end 2'-deoxyribose-2'-deoxyribonucleotide-DNA = (2E,4S)-4-hydroxypenten-2-al-5-phosphate + a 5'-end 5'-phospho-2'-deoxyribonucleoside-DNA + H(+)</text>
        <dbReference type="Rhea" id="RHEA:76255"/>
        <dbReference type="Rhea" id="RHEA-COMP:13180"/>
        <dbReference type="Rhea" id="RHEA-COMP:18657"/>
        <dbReference type="ChEBI" id="CHEBI:15378"/>
        <dbReference type="ChEBI" id="CHEBI:136412"/>
        <dbReference type="ChEBI" id="CHEBI:195194"/>
        <dbReference type="ChEBI" id="CHEBI:195195"/>
    </reaction>
</comment>
<feature type="domain" description="DNA-directed DNA polymerase X" evidence="24">
    <location>
        <begin position="2"/>
        <end position="315"/>
    </location>
</feature>
<dbReference type="Gene3D" id="3.20.20.140">
    <property type="entry name" value="Metal-dependent hydrolases"/>
    <property type="match status" value="1"/>
</dbReference>
<dbReference type="STRING" id="1120976.SAMN03080606_00714"/>
<dbReference type="SUPFAM" id="SSF81301">
    <property type="entry name" value="Nucleotidyltransferase"/>
    <property type="match status" value="1"/>
</dbReference>
<name>A0A1G5CMR0_9FIRM</name>
<dbReference type="Proteomes" id="UP000198636">
    <property type="component" value="Unassembled WGS sequence"/>
</dbReference>
<evidence type="ECO:0000256" key="14">
    <source>
        <dbReference type="ARBA" id="ARBA00023053"/>
    </source>
</evidence>
<accession>A0A1G5CMR0</accession>
<evidence type="ECO:0000259" key="24">
    <source>
        <dbReference type="SMART" id="SM00483"/>
    </source>
</evidence>
<dbReference type="InterPro" id="IPR050243">
    <property type="entry name" value="PHP_phosphatase"/>
</dbReference>
<dbReference type="GO" id="GO:0140078">
    <property type="term" value="F:class I DNA-(apurinic or apyrimidinic site) endonuclease activity"/>
    <property type="evidence" value="ECO:0007669"/>
    <property type="project" value="UniProtKB-EC"/>
</dbReference>
<dbReference type="Gene3D" id="3.30.210.10">
    <property type="entry name" value="DNA polymerase, thumb domain"/>
    <property type="match status" value="1"/>
</dbReference>
<evidence type="ECO:0000256" key="11">
    <source>
        <dbReference type="ARBA" id="ARBA00022763"/>
    </source>
</evidence>
<keyword evidence="10" id="KW-0235">DNA replication</keyword>
<dbReference type="InterPro" id="IPR002008">
    <property type="entry name" value="DNA_pol_X_beta-like"/>
</dbReference>
<proteinExistence type="predicted"/>
<dbReference type="PANTHER" id="PTHR36928:SF1">
    <property type="entry name" value="PHOSPHATASE YCDX-RELATED"/>
    <property type="match status" value="1"/>
</dbReference>
<dbReference type="Gene3D" id="1.10.150.20">
    <property type="entry name" value="5' to 3' exonuclease, C-terminal subdomain"/>
    <property type="match status" value="1"/>
</dbReference>
<organism evidence="25 26">
    <name type="scientific">Alkaliphilus peptidifermentans DSM 18978</name>
    <dbReference type="NCBI Taxonomy" id="1120976"/>
    <lineage>
        <taxon>Bacteria</taxon>
        <taxon>Bacillati</taxon>
        <taxon>Bacillota</taxon>
        <taxon>Clostridia</taxon>
        <taxon>Peptostreptococcales</taxon>
        <taxon>Natronincolaceae</taxon>
        <taxon>Alkaliphilus</taxon>
    </lineage>
</organism>
<evidence type="ECO:0000256" key="15">
    <source>
        <dbReference type="ARBA" id="ARBA00023204"/>
    </source>
</evidence>
<dbReference type="Pfam" id="PF14520">
    <property type="entry name" value="HHH_5"/>
    <property type="match status" value="1"/>
</dbReference>
<dbReference type="InterPro" id="IPR016195">
    <property type="entry name" value="Pol/histidinol_Pase-like"/>
</dbReference>
<comment type="catalytic activity">
    <reaction evidence="21">
        <text>DNA(n) + a 2'-deoxyribonucleoside 5'-triphosphate = DNA(n+1) + diphosphate</text>
        <dbReference type="Rhea" id="RHEA:22508"/>
        <dbReference type="Rhea" id="RHEA-COMP:17339"/>
        <dbReference type="Rhea" id="RHEA-COMP:17340"/>
        <dbReference type="ChEBI" id="CHEBI:33019"/>
        <dbReference type="ChEBI" id="CHEBI:61560"/>
        <dbReference type="ChEBI" id="CHEBI:173112"/>
        <dbReference type="EC" id="2.7.7.7"/>
    </reaction>
</comment>
<dbReference type="InterPro" id="IPR043519">
    <property type="entry name" value="NT_sf"/>
</dbReference>
<keyword evidence="15" id="KW-0234">DNA repair</keyword>
<dbReference type="AlphaFoldDB" id="A0A1G5CMR0"/>
<evidence type="ECO:0000256" key="20">
    <source>
        <dbReference type="ARBA" id="ARBA00045548"/>
    </source>
</evidence>
<comment type="cofactor">
    <cofactor evidence="1">
        <name>Mg(2+)</name>
        <dbReference type="ChEBI" id="CHEBI:18420"/>
    </cofactor>
</comment>
<sequence>MDKNEISIILEEIGTLLELKGENPFKVRAYYNGARTVEMLEEDLNQLIKENRLQEVKGVGKALVEKITELVTTGKLAFYDELKESTPPGLLEMLRIPGVGPKKISVLYKDLGIKAVDELEDACLQNRLVSIKGFGEKTQKKILEGIENYKNYKNQFLISTGLNYGTYIYEQLKELPQVQRISLAGSIRRFKEVIKDIDLIVSCEENNIDYIMDYFTNLEGVARVTGRGITKCSITLDVGMNVDMRIVNDEAFPNALQHFTGSKEHNTALRHRGKQMGYKINEYGLFNGEEKVYVGSEEDIYNILKLQYIPPEIRENNGEIEAAELNDIPKLVDLDLIKGVFHVHSNYSDGKNTIEELVKAAIDKGFKYIGISDHSKSAIYAGGLKEQDIVRQHEEINNLRVKYSNITILKGIESDILLDGSLDYDENTLESFDYVIGSIHSSFNIDGDLMTERMLRAIKNKHLKILGHVTGRLLLSRNGYGLDLKKIINACAENKVAIEINSNPHRLDLDWRMCRYAKEQGVRLVIEPDAHKIEGLDHIFYGIGVARKGWLEAIDVLNTSDINEVREFFKG</sequence>
<keyword evidence="14" id="KW-0915">Sodium</keyword>
<dbReference type="GO" id="GO:0042578">
    <property type="term" value="F:phosphoric ester hydrolase activity"/>
    <property type="evidence" value="ECO:0007669"/>
    <property type="project" value="TreeGrafter"/>
</dbReference>
<dbReference type="EC" id="4.2.99.18" evidence="4"/>
<dbReference type="SUPFAM" id="SSF89550">
    <property type="entry name" value="PHP domain-like"/>
    <property type="match status" value="1"/>
</dbReference>
<dbReference type="InterPro" id="IPR002054">
    <property type="entry name" value="DNA-dir_DNA_pol_X"/>
</dbReference>
<dbReference type="PANTHER" id="PTHR36928">
    <property type="entry name" value="PHOSPHATASE YCDX-RELATED"/>
    <property type="match status" value="1"/>
</dbReference>
<feature type="domain" description="Polymerase/histidinol phosphatase N-terminal" evidence="23">
    <location>
        <begin position="339"/>
        <end position="418"/>
    </location>
</feature>
<dbReference type="SMART" id="SM00483">
    <property type="entry name" value="POLXc"/>
    <property type="match status" value="1"/>
</dbReference>
<dbReference type="FunFam" id="3.20.20.140:FF:000047">
    <property type="entry name" value="PHP domain-containing protein"/>
    <property type="match status" value="1"/>
</dbReference>
<keyword evidence="9" id="KW-0548">Nucleotidyltransferase</keyword>
<evidence type="ECO:0000259" key="22">
    <source>
        <dbReference type="SMART" id="SM00278"/>
    </source>
</evidence>
<dbReference type="InterPro" id="IPR003583">
    <property type="entry name" value="Hlx-hairpin-Hlx_DNA-bd_motif"/>
</dbReference>
<keyword evidence="11" id="KW-0227">DNA damage</keyword>
<dbReference type="SUPFAM" id="SSF47802">
    <property type="entry name" value="DNA polymerase beta, N-terminal domain-like"/>
    <property type="match status" value="1"/>
</dbReference>
<dbReference type="InterPro" id="IPR047967">
    <property type="entry name" value="PolX_PHP"/>
</dbReference>
<dbReference type="Pfam" id="PF02811">
    <property type="entry name" value="PHP"/>
    <property type="match status" value="1"/>
</dbReference>
<dbReference type="GO" id="GO:0005829">
    <property type="term" value="C:cytosol"/>
    <property type="evidence" value="ECO:0007669"/>
    <property type="project" value="TreeGrafter"/>
</dbReference>
<dbReference type="InterPro" id="IPR029398">
    <property type="entry name" value="PolB_thumb"/>
</dbReference>
<feature type="domain" description="Helix-hairpin-helix DNA-binding motif class 1" evidence="22">
    <location>
        <begin position="91"/>
        <end position="110"/>
    </location>
</feature>
<dbReference type="CDD" id="cd07436">
    <property type="entry name" value="PHP_PolX"/>
    <property type="match status" value="1"/>
</dbReference>
<dbReference type="SMART" id="SM00481">
    <property type="entry name" value="POLIIIAc"/>
    <property type="match status" value="1"/>
</dbReference>
<evidence type="ECO:0000256" key="21">
    <source>
        <dbReference type="ARBA" id="ARBA00049244"/>
    </source>
</evidence>
<protein>
    <recommendedName>
        <fullName evidence="5">DNA polymerase beta</fullName>
        <ecNumber evidence="3">2.7.7.7</ecNumber>
        <ecNumber evidence="4">4.2.99.18</ecNumber>
    </recommendedName>
    <alternativeName>
        <fullName evidence="16">5'-deoxyribose-phosphate lyase</fullName>
    </alternativeName>
    <alternativeName>
        <fullName evidence="17">AP lyase</fullName>
    </alternativeName>
</protein>
<evidence type="ECO:0000256" key="9">
    <source>
        <dbReference type="ARBA" id="ARBA00022695"/>
    </source>
</evidence>
<feature type="domain" description="Helix-hairpin-helix DNA-binding motif class 1" evidence="22">
    <location>
        <begin position="126"/>
        <end position="145"/>
    </location>
</feature>
<dbReference type="PRINTS" id="PR00870">
    <property type="entry name" value="DNAPOLXBETA"/>
</dbReference>
<dbReference type="OrthoDB" id="9808747at2"/>
<comment type="function">
    <text evidence="20">Repair polymerase that plays a key role in base-excision repair. During this process, the damaged base is excised by specific DNA glycosylases, the DNA backbone is nicked at the abasic site by an apurinic/apyrimidic (AP) endonuclease, and POLB removes 5'-deoxyribose-phosphate from the preincised AP site acting as a 5'-deoxyribose-phosphate lyase (5'-dRP lyase); through its DNA polymerase activity, it adds one nucleotide to the 3' end of the arising single-nucleotide gap. Conducts 'gap-filling' DNA synthesis in a stepwise distributive fashion rather than in a processive fashion as for other DNA polymerases. It is also able to cleave sugar-phosphate bonds 3' to an intact AP site, acting as an AP lyase.</text>
</comment>
<evidence type="ECO:0000256" key="18">
    <source>
        <dbReference type="ARBA" id="ARBA00044632"/>
    </source>
</evidence>
<dbReference type="GO" id="GO:0008270">
    <property type="term" value="F:zinc ion binding"/>
    <property type="evidence" value="ECO:0007669"/>
    <property type="project" value="TreeGrafter"/>
</dbReference>
<dbReference type="EC" id="2.7.7.7" evidence="3"/>
<dbReference type="GO" id="GO:0006281">
    <property type="term" value="P:DNA repair"/>
    <property type="evidence" value="ECO:0007669"/>
    <property type="project" value="UniProtKB-KW"/>
</dbReference>
<evidence type="ECO:0000259" key="23">
    <source>
        <dbReference type="SMART" id="SM00481"/>
    </source>
</evidence>
<comment type="subcellular location">
    <subcellularLocation>
        <location evidence="2">Cytoplasm</location>
    </subcellularLocation>
</comment>
<evidence type="ECO:0000256" key="8">
    <source>
        <dbReference type="ARBA" id="ARBA00022679"/>
    </source>
</evidence>
<reference evidence="25 26" key="1">
    <citation type="submission" date="2016-10" db="EMBL/GenBank/DDBJ databases">
        <authorList>
            <person name="de Groot N.N."/>
        </authorList>
    </citation>
    <scope>NUCLEOTIDE SEQUENCE [LARGE SCALE GENOMIC DNA]</scope>
    <source>
        <strain evidence="25 26">DSM 18978</strain>
    </source>
</reference>
<evidence type="ECO:0000256" key="16">
    <source>
        <dbReference type="ARBA" id="ARBA00035717"/>
    </source>
</evidence>
<dbReference type="Gene3D" id="1.10.150.110">
    <property type="entry name" value="DNA polymerase beta, N-terminal domain-like"/>
    <property type="match status" value="1"/>
</dbReference>
<keyword evidence="7" id="KW-0237">DNA synthesis</keyword>
<evidence type="ECO:0000256" key="10">
    <source>
        <dbReference type="ARBA" id="ARBA00022705"/>
    </source>
</evidence>
<dbReference type="EMBL" id="FMUS01000003">
    <property type="protein sequence ID" value="SCY03765.1"/>
    <property type="molecule type" value="Genomic_DNA"/>
</dbReference>
<keyword evidence="6" id="KW-0488">Methylation</keyword>
<dbReference type="Gene3D" id="3.30.460.10">
    <property type="entry name" value="Beta Polymerase, domain 2"/>
    <property type="match status" value="1"/>
</dbReference>
<dbReference type="InterPro" id="IPR022311">
    <property type="entry name" value="PolX-like"/>
</dbReference>
<gene>
    <name evidence="25" type="ORF">SAMN03080606_00714</name>
</gene>
<dbReference type="Pfam" id="PF14791">
    <property type="entry name" value="DNA_pol_B_thumb"/>
    <property type="match status" value="1"/>
</dbReference>
<dbReference type="GO" id="GO:0003677">
    <property type="term" value="F:DNA binding"/>
    <property type="evidence" value="ECO:0007669"/>
    <property type="project" value="InterPro"/>
</dbReference>
<dbReference type="NCBIfam" id="NF006375">
    <property type="entry name" value="PRK08609.1"/>
    <property type="match status" value="1"/>
</dbReference>
<dbReference type="InterPro" id="IPR027421">
    <property type="entry name" value="DNA_pol_lamdba_lyase_dom_sf"/>
</dbReference>
<evidence type="ECO:0000256" key="6">
    <source>
        <dbReference type="ARBA" id="ARBA00022481"/>
    </source>
</evidence>
<evidence type="ECO:0000256" key="7">
    <source>
        <dbReference type="ARBA" id="ARBA00022634"/>
    </source>
</evidence>
<keyword evidence="26" id="KW-1185">Reference proteome</keyword>
<dbReference type="InterPro" id="IPR003141">
    <property type="entry name" value="Pol/His_phosphatase_N"/>
</dbReference>
<dbReference type="InterPro" id="IPR010996">
    <property type="entry name" value="HHH_MUS81"/>
</dbReference>
<evidence type="ECO:0000256" key="13">
    <source>
        <dbReference type="ARBA" id="ARBA00022932"/>
    </source>
</evidence>
<evidence type="ECO:0000313" key="25">
    <source>
        <dbReference type="EMBL" id="SCY03765.1"/>
    </source>
</evidence>
<dbReference type="InterPro" id="IPR037160">
    <property type="entry name" value="DNA_Pol_thumb_sf"/>
</dbReference>
<dbReference type="GO" id="GO:0003887">
    <property type="term" value="F:DNA-directed DNA polymerase activity"/>
    <property type="evidence" value="ECO:0007669"/>
    <property type="project" value="UniProtKB-KW"/>
</dbReference>
<dbReference type="SMART" id="SM00278">
    <property type="entry name" value="HhH1"/>
    <property type="match status" value="3"/>
</dbReference>
<dbReference type="PIRSF" id="PIRSF005047">
    <property type="entry name" value="UCP005047_YshC"/>
    <property type="match status" value="1"/>
</dbReference>
<keyword evidence="13" id="KW-0239">DNA-directed DNA polymerase</keyword>
<evidence type="ECO:0000313" key="26">
    <source>
        <dbReference type="Proteomes" id="UP000198636"/>
    </source>
</evidence>
<dbReference type="CDD" id="cd00141">
    <property type="entry name" value="NT_POLXc"/>
    <property type="match status" value="1"/>
</dbReference>
<evidence type="ECO:0000256" key="12">
    <source>
        <dbReference type="ARBA" id="ARBA00022843"/>
    </source>
</evidence>
<dbReference type="RefSeq" id="WP_091540037.1">
    <property type="nucleotide sequence ID" value="NZ_FMUS01000003.1"/>
</dbReference>
<comment type="catalytic activity">
    <reaction evidence="18">
        <text>2'-deoxyribonucleotide-(2'-deoxyribose 5'-phosphate)-2'-deoxyribonucleotide-DNA = a 3'-end 2'-deoxyribonucleotide-(2,3-dehydro-2,3-deoxyribose 5'-phosphate)-DNA + a 5'-end 5'-phospho-2'-deoxyribonucleoside-DNA + H(+)</text>
        <dbReference type="Rhea" id="RHEA:66592"/>
        <dbReference type="Rhea" id="RHEA-COMP:13180"/>
        <dbReference type="Rhea" id="RHEA-COMP:16897"/>
        <dbReference type="Rhea" id="RHEA-COMP:17067"/>
        <dbReference type="ChEBI" id="CHEBI:15378"/>
        <dbReference type="ChEBI" id="CHEBI:136412"/>
        <dbReference type="ChEBI" id="CHEBI:157695"/>
        <dbReference type="ChEBI" id="CHEBI:167181"/>
        <dbReference type="EC" id="4.2.99.18"/>
    </reaction>
</comment>
<evidence type="ECO:0000256" key="17">
    <source>
        <dbReference type="ARBA" id="ARBA00035726"/>
    </source>
</evidence>
<evidence type="ECO:0000256" key="2">
    <source>
        <dbReference type="ARBA" id="ARBA00004496"/>
    </source>
</evidence>